<accession>A0ABS5KJD3</accession>
<dbReference type="RefSeq" id="WP_194927088.1">
    <property type="nucleotide sequence ID" value="NZ_JAAFYZ010000010.1"/>
</dbReference>
<dbReference type="Proteomes" id="UP000730482">
    <property type="component" value="Unassembled WGS sequence"/>
</dbReference>
<keyword evidence="2" id="KW-1185">Reference proteome</keyword>
<organism evidence="1 2">
    <name type="scientific">Catenulispora pinistramenti</name>
    <dbReference type="NCBI Taxonomy" id="2705254"/>
    <lineage>
        <taxon>Bacteria</taxon>
        <taxon>Bacillati</taxon>
        <taxon>Actinomycetota</taxon>
        <taxon>Actinomycetes</taxon>
        <taxon>Catenulisporales</taxon>
        <taxon>Catenulisporaceae</taxon>
        <taxon>Catenulispora</taxon>
    </lineage>
</organism>
<gene>
    <name evidence="1" type="ORF">KGQ19_04570</name>
</gene>
<evidence type="ECO:0000313" key="1">
    <source>
        <dbReference type="EMBL" id="MBS2546135.1"/>
    </source>
</evidence>
<name>A0ABS5KJD3_9ACTN</name>
<proteinExistence type="predicted"/>
<comment type="caution">
    <text evidence="1">The sequence shown here is derived from an EMBL/GenBank/DDBJ whole genome shotgun (WGS) entry which is preliminary data.</text>
</comment>
<protein>
    <submittedName>
        <fullName evidence="1">Uncharacterized protein</fullName>
    </submittedName>
</protein>
<dbReference type="EMBL" id="JAAFYZ010000010">
    <property type="protein sequence ID" value="MBS2546135.1"/>
    <property type="molecule type" value="Genomic_DNA"/>
</dbReference>
<reference evidence="1 2" key="1">
    <citation type="submission" date="2020-02" db="EMBL/GenBank/DDBJ databases">
        <title>Acidophilic actinobacteria isolated from forest soil.</title>
        <authorList>
            <person name="Golinska P."/>
        </authorList>
    </citation>
    <scope>NUCLEOTIDE SEQUENCE [LARGE SCALE GENOMIC DNA]</scope>
    <source>
        <strain evidence="1 2">NL8</strain>
    </source>
</reference>
<sequence>MTGAEPVEAFRSERHFRLKSVEGLTHRSMRFTSEQDGGLATRVEIYFGNVGLMLVYPEMEGLVIRPACGNELREVIAKHGLPDDTIDVYLLESGGRQGFVQSGQPHWREAAVAYYEPSLFFSGGPWSTEDLVASGMVAEAD</sequence>
<evidence type="ECO:0000313" key="2">
    <source>
        <dbReference type="Proteomes" id="UP000730482"/>
    </source>
</evidence>